<feature type="coiled-coil region" evidence="12">
    <location>
        <begin position="628"/>
        <end position="662"/>
    </location>
</feature>
<dbReference type="PRINTS" id="PR01463">
    <property type="entry name" value="EAGCHANLFMLY"/>
</dbReference>
<keyword evidence="4 14" id="KW-0812">Transmembrane</keyword>
<evidence type="ECO:0000256" key="7">
    <source>
        <dbReference type="ARBA" id="ARBA00022958"/>
    </source>
</evidence>
<evidence type="ECO:0000256" key="1">
    <source>
        <dbReference type="ARBA" id="ARBA00004141"/>
    </source>
</evidence>
<dbReference type="GO" id="GO:0005249">
    <property type="term" value="F:voltage-gated potassium channel activity"/>
    <property type="evidence" value="ECO:0007669"/>
    <property type="project" value="InterPro"/>
</dbReference>
<dbReference type="InterPro" id="IPR005821">
    <property type="entry name" value="Ion_trans_dom"/>
</dbReference>
<evidence type="ECO:0000313" key="16">
    <source>
        <dbReference type="EMBL" id="KAA8499941.1"/>
    </source>
</evidence>
<evidence type="ECO:0000256" key="5">
    <source>
        <dbReference type="ARBA" id="ARBA00022826"/>
    </source>
</evidence>
<keyword evidence="5" id="KW-0631">Potassium channel</keyword>
<keyword evidence="17" id="KW-1185">Reference proteome</keyword>
<comment type="subcellular location">
    <subcellularLocation>
        <location evidence="1">Membrane</location>
        <topology evidence="1">Multi-pass membrane protein</topology>
    </subcellularLocation>
</comment>
<dbReference type="EMBL" id="VRMN01000001">
    <property type="protein sequence ID" value="KAA8499941.1"/>
    <property type="molecule type" value="Genomic_DNA"/>
</dbReference>
<feature type="domain" description="Cyclic nucleotide-binding" evidence="15">
    <location>
        <begin position="474"/>
        <end position="572"/>
    </location>
</feature>
<keyword evidence="9" id="KW-0406">Ion transport</keyword>
<sequence>MREYRSHSAEVSPHNADADENEMARRAKGSQGGSPRTPKHIHLPRKMPRVTSGKGASRAANSVHKVISGTRSATSEDGLNDTANALSASMSMTVEDEMQLKEDREALSQAVNSGFMSLEFSQKRGKEDERKHQWFFIDPSSPFRRMWDLYILMWLLYVATVLVYLTCFIPDSSDSVSSAWFWVERGLDVSFLLDIVFNFCTGFFGPNRILVTDPKRIALKYLTTWFIVDLVSTIPWGLVSLAYSDPSQPEWIELLRFLKLLRLLKLGVLLDSFRLLDPITRLEVRFRVKYARRKMIVVVMFAALLAHWIACLFYFFAALQGPGSVTWISVDVRETNPTNLQLYIYALYFSIYTITTIGYGDVTPESTLTRGYTIFAMALGAAMFALVISLFSSLVTELSVNEIFFRSLMDQVSAYARLRHFPPELHVEIRKYFLHKKRYNGLIGETDLLDALTPELRGKAILYSFQGFADKTYFLSGLSEETLANVFGSAERVSYTVNELIFQVGEPANNLYLLERGCVEVLDANGSKSTLRGGSVLGEHGIYLHHKRKVSAVCRTCCDCVRIPADTIHRLLELNAAKKDEVLRKEVLLLWKASMDLARSKARLHRLSSHMRILADIRKEYSTYEEFAANIAQRVAAHEAEMRELERKLKLESAENQLAQSRNIFRPTSFLAKKPAKDASQTEDAEQAGNGARMNMKSVDEMTLSDMKSLLEEMNIALREVIETVGNAKVD</sequence>
<evidence type="ECO:0000256" key="10">
    <source>
        <dbReference type="ARBA" id="ARBA00023136"/>
    </source>
</evidence>
<dbReference type="OMA" id="HMANHSW"/>
<keyword evidence="7" id="KW-0630">Potassium</keyword>
<proteinExistence type="predicted"/>
<feature type="transmembrane region" description="Helical" evidence="14">
    <location>
        <begin position="189"/>
        <end position="210"/>
    </location>
</feature>
<keyword evidence="2" id="KW-0813">Transport</keyword>
<dbReference type="PANTHER" id="PTHR10217:SF435">
    <property type="entry name" value="POTASSIUM VOLTAGE-GATED CHANNEL PROTEIN EAG"/>
    <property type="match status" value="1"/>
</dbReference>
<dbReference type="PANTHER" id="PTHR10217">
    <property type="entry name" value="VOLTAGE AND LIGAND GATED POTASSIUM CHANNEL"/>
    <property type="match status" value="1"/>
</dbReference>
<evidence type="ECO:0000313" key="17">
    <source>
        <dbReference type="Proteomes" id="UP000324585"/>
    </source>
</evidence>
<evidence type="ECO:0000256" key="6">
    <source>
        <dbReference type="ARBA" id="ARBA00022882"/>
    </source>
</evidence>
<keyword evidence="12" id="KW-0175">Coiled coil</keyword>
<feature type="region of interest" description="Disordered" evidence="13">
    <location>
        <begin position="1"/>
        <end position="80"/>
    </location>
</feature>
<evidence type="ECO:0000256" key="12">
    <source>
        <dbReference type="SAM" id="Coils"/>
    </source>
</evidence>
<keyword evidence="3" id="KW-0633">Potassium transport</keyword>
<dbReference type="Proteomes" id="UP000324585">
    <property type="component" value="Unassembled WGS sequence"/>
</dbReference>
<dbReference type="SUPFAM" id="SSF51206">
    <property type="entry name" value="cAMP-binding domain-like"/>
    <property type="match status" value="1"/>
</dbReference>
<comment type="caution">
    <text evidence="16">The sequence shown here is derived from an EMBL/GenBank/DDBJ whole genome shotgun (WGS) entry which is preliminary data.</text>
</comment>
<keyword evidence="6" id="KW-0851">Voltage-gated channel</keyword>
<evidence type="ECO:0000256" key="3">
    <source>
        <dbReference type="ARBA" id="ARBA00022538"/>
    </source>
</evidence>
<organism evidence="16 17">
    <name type="scientific">Porphyridium purpureum</name>
    <name type="common">Red alga</name>
    <name type="synonym">Porphyridium cruentum</name>
    <dbReference type="NCBI Taxonomy" id="35688"/>
    <lineage>
        <taxon>Eukaryota</taxon>
        <taxon>Rhodophyta</taxon>
        <taxon>Bangiophyceae</taxon>
        <taxon>Porphyridiales</taxon>
        <taxon>Porphyridiaceae</taxon>
        <taxon>Porphyridium</taxon>
    </lineage>
</organism>
<keyword evidence="11" id="KW-0407">Ion channel</keyword>
<gene>
    <name evidence="16" type="ORF">FVE85_7526</name>
</gene>
<feature type="compositionally biased region" description="Basic residues" evidence="13">
    <location>
        <begin position="37"/>
        <end position="48"/>
    </location>
</feature>
<name>A0A5J4Z7J7_PORPP</name>
<dbReference type="Pfam" id="PF00027">
    <property type="entry name" value="cNMP_binding"/>
    <property type="match status" value="1"/>
</dbReference>
<dbReference type="Pfam" id="PF00520">
    <property type="entry name" value="Ion_trans"/>
    <property type="match status" value="1"/>
</dbReference>
<dbReference type="Gene3D" id="1.10.287.630">
    <property type="entry name" value="Helix hairpin bin"/>
    <property type="match status" value="1"/>
</dbReference>
<keyword evidence="8 14" id="KW-1133">Transmembrane helix</keyword>
<feature type="transmembrane region" description="Helical" evidence="14">
    <location>
        <begin position="296"/>
        <end position="320"/>
    </location>
</feature>
<protein>
    <submittedName>
        <fullName evidence="16">Potassium voltage-gated channel subfamily H member 7</fullName>
    </submittedName>
</protein>
<accession>A0A5J4Z7J7</accession>
<dbReference type="InterPro" id="IPR000595">
    <property type="entry name" value="cNMP-bd_dom"/>
</dbReference>
<dbReference type="GO" id="GO:0005886">
    <property type="term" value="C:plasma membrane"/>
    <property type="evidence" value="ECO:0007669"/>
    <property type="project" value="TreeGrafter"/>
</dbReference>
<dbReference type="FunFam" id="1.10.287.70:FF:000123">
    <property type="entry name" value="Potassium channel KAT3"/>
    <property type="match status" value="1"/>
</dbReference>
<keyword evidence="10 14" id="KW-0472">Membrane</keyword>
<feature type="transmembrane region" description="Helical" evidence="14">
    <location>
        <begin position="340"/>
        <end position="360"/>
    </location>
</feature>
<evidence type="ECO:0000256" key="8">
    <source>
        <dbReference type="ARBA" id="ARBA00022989"/>
    </source>
</evidence>
<evidence type="ECO:0000256" key="14">
    <source>
        <dbReference type="SAM" id="Phobius"/>
    </source>
</evidence>
<dbReference type="InterPro" id="IPR050818">
    <property type="entry name" value="KCNH_animal-type"/>
</dbReference>
<evidence type="ECO:0000256" key="13">
    <source>
        <dbReference type="SAM" id="MobiDB-lite"/>
    </source>
</evidence>
<evidence type="ECO:0000256" key="4">
    <source>
        <dbReference type="ARBA" id="ARBA00022692"/>
    </source>
</evidence>
<dbReference type="SMART" id="SM00100">
    <property type="entry name" value="cNMP"/>
    <property type="match status" value="1"/>
</dbReference>
<evidence type="ECO:0000259" key="15">
    <source>
        <dbReference type="PROSITE" id="PS50042"/>
    </source>
</evidence>
<evidence type="ECO:0000256" key="9">
    <source>
        <dbReference type="ARBA" id="ARBA00023065"/>
    </source>
</evidence>
<dbReference type="InterPro" id="IPR003938">
    <property type="entry name" value="K_chnl_volt-dep_EAG/ELK/ERG"/>
</dbReference>
<dbReference type="CDD" id="cd00038">
    <property type="entry name" value="CAP_ED"/>
    <property type="match status" value="1"/>
</dbReference>
<feature type="region of interest" description="Disordered" evidence="13">
    <location>
        <begin position="672"/>
        <end position="693"/>
    </location>
</feature>
<dbReference type="InterPro" id="IPR018490">
    <property type="entry name" value="cNMP-bd_dom_sf"/>
</dbReference>
<feature type="transmembrane region" description="Helical" evidence="14">
    <location>
        <begin position="372"/>
        <end position="395"/>
    </location>
</feature>
<dbReference type="AlphaFoldDB" id="A0A5J4Z7J7"/>
<dbReference type="Gene3D" id="2.60.120.10">
    <property type="entry name" value="Jelly Rolls"/>
    <property type="match status" value="1"/>
</dbReference>
<dbReference type="Gene3D" id="1.10.287.70">
    <property type="match status" value="1"/>
</dbReference>
<feature type="transmembrane region" description="Helical" evidence="14">
    <location>
        <begin position="149"/>
        <end position="169"/>
    </location>
</feature>
<reference evidence="17" key="1">
    <citation type="journal article" date="2019" name="Nat. Commun.">
        <title>Expansion of phycobilisome linker gene families in mesophilic red algae.</title>
        <authorList>
            <person name="Lee J."/>
            <person name="Kim D."/>
            <person name="Bhattacharya D."/>
            <person name="Yoon H.S."/>
        </authorList>
    </citation>
    <scope>NUCLEOTIDE SEQUENCE [LARGE SCALE GENOMIC DNA]</scope>
    <source>
        <strain evidence="17">CCMP 1328</strain>
    </source>
</reference>
<dbReference type="SUPFAM" id="SSF81324">
    <property type="entry name" value="Voltage-gated potassium channels"/>
    <property type="match status" value="1"/>
</dbReference>
<dbReference type="PROSITE" id="PS50042">
    <property type="entry name" value="CNMP_BINDING_3"/>
    <property type="match status" value="1"/>
</dbReference>
<evidence type="ECO:0000256" key="2">
    <source>
        <dbReference type="ARBA" id="ARBA00022448"/>
    </source>
</evidence>
<dbReference type="InterPro" id="IPR014710">
    <property type="entry name" value="RmlC-like_jellyroll"/>
</dbReference>
<dbReference type="GO" id="GO:0042391">
    <property type="term" value="P:regulation of membrane potential"/>
    <property type="evidence" value="ECO:0007669"/>
    <property type="project" value="TreeGrafter"/>
</dbReference>
<dbReference type="GO" id="GO:0034702">
    <property type="term" value="C:monoatomic ion channel complex"/>
    <property type="evidence" value="ECO:0007669"/>
    <property type="project" value="UniProtKB-KW"/>
</dbReference>
<dbReference type="OrthoDB" id="426293at2759"/>
<feature type="compositionally biased region" description="Polar residues" evidence="13">
    <location>
        <begin position="69"/>
        <end position="80"/>
    </location>
</feature>
<evidence type="ECO:0000256" key="11">
    <source>
        <dbReference type="ARBA" id="ARBA00023303"/>
    </source>
</evidence>